<feature type="compositionally biased region" description="Polar residues" evidence="1">
    <location>
        <begin position="113"/>
        <end position="133"/>
    </location>
</feature>
<dbReference type="RefSeq" id="XP_066656819.1">
    <property type="nucleotide sequence ID" value="XM_066798053.1"/>
</dbReference>
<dbReference type="GeneID" id="92030959"/>
<feature type="compositionally biased region" description="Low complexity" evidence="1">
    <location>
        <begin position="1"/>
        <end position="33"/>
    </location>
</feature>
<evidence type="ECO:0000313" key="2">
    <source>
        <dbReference type="EMBL" id="KAK7539548.1"/>
    </source>
</evidence>
<feature type="compositionally biased region" description="Low complexity" evidence="1">
    <location>
        <begin position="144"/>
        <end position="154"/>
    </location>
</feature>
<keyword evidence="3" id="KW-1185">Reference proteome</keyword>
<comment type="caution">
    <text evidence="2">The sequence shown here is derived from an EMBL/GenBank/DDBJ whole genome shotgun (WGS) entry which is preliminary data.</text>
</comment>
<protein>
    <submittedName>
        <fullName evidence="2">Uncharacterized protein</fullName>
    </submittedName>
</protein>
<dbReference type="EMBL" id="JBBPEH010000004">
    <property type="protein sequence ID" value="KAK7539548.1"/>
    <property type="molecule type" value="Genomic_DNA"/>
</dbReference>
<feature type="compositionally biased region" description="Polar residues" evidence="1">
    <location>
        <begin position="77"/>
        <end position="88"/>
    </location>
</feature>
<reference evidence="2 3" key="1">
    <citation type="submission" date="2024-04" db="EMBL/GenBank/DDBJ databases">
        <title>Phyllosticta paracitricarpa is synonymous to the EU quarantine fungus P. citricarpa based on phylogenomic analyses.</title>
        <authorList>
            <consortium name="Lawrence Berkeley National Laboratory"/>
            <person name="Van ingen-buijs V.A."/>
            <person name="Van westerhoven A.C."/>
            <person name="Haridas S."/>
            <person name="Skiadas P."/>
            <person name="Martin F."/>
            <person name="Groenewald J.Z."/>
            <person name="Crous P.W."/>
            <person name="Seidl M.F."/>
        </authorList>
    </citation>
    <scope>NUCLEOTIDE SEQUENCE [LARGE SCALE GENOMIC DNA]</scope>
    <source>
        <strain evidence="2 3">CPC 17464</strain>
    </source>
</reference>
<gene>
    <name evidence="2" type="ORF">J3D65DRAFT_601621</name>
</gene>
<feature type="region of interest" description="Disordered" evidence="1">
    <location>
        <begin position="1"/>
        <end position="268"/>
    </location>
</feature>
<name>A0ABR1LWJ3_9PEZI</name>
<feature type="compositionally biased region" description="Basic and acidic residues" evidence="1">
    <location>
        <begin position="241"/>
        <end position="253"/>
    </location>
</feature>
<proteinExistence type="predicted"/>
<dbReference type="Proteomes" id="UP001360953">
    <property type="component" value="Unassembled WGS sequence"/>
</dbReference>
<evidence type="ECO:0000313" key="3">
    <source>
        <dbReference type="Proteomes" id="UP001360953"/>
    </source>
</evidence>
<feature type="compositionally biased region" description="Basic and acidic residues" evidence="1">
    <location>
        <begin position="177"/>
        <end position="186"/>
    </location>
</feature>
<accession>A0ABR1LWJ3</accession>
<feature type="compositionally biased region" description="Polar residues" evidence="1">
    <location>
        <begin position="157"/>
        <end position="174"/>
    </location>
</feature>
<sequence length="268" mass="29634">MSSRSSSSSTFASSTSSFSTTTTSTSLYSTSRSSPPPRYSAHFTHLSPYATPVDTSKSLPPSPSHHQEQQNPRDLHQQQQSPRWTPLSSHGLPRSPVPGQVLHRSRTRRPRASSVSELPATITTSEPTDTGSMGASDECENGRAPRSQSRPAARNPYAQQTYTPGHRQTQSLGQPQHYEHHHDYQHNHCHSSTAATAERHRQEDARATNDAAAASGSREPLGSTSKLKQFRTKVATSCAGWRERERERRRLATEDVVEVGRGGHWSEY</sequence>
<organism evidence="2 3">
    <name type="scientific">Phyllosticta citribraziliensis</name>
    <dbReference type="NCBI Taxonomy" id="989973"/>
    <lineage>
        <taxon>Eukaryota</taxon>
        <taxon>Fungi</taxon>
        <taxon>Dikarya</taxon>
        <taxon>Ascomycota</taxon>
        <taxon>Pezizomycotina</taxon>
        <taxon>Dothideomycetes</taxon>
        <taxon>Dothideomycetes incertae sedis</taxon>
        <taxon>Botryosphaeriales</taxon>
        <taxon>Phyllostictaceae</taxon>
        <taxon>Phyllosticta</taxon>
    </lineage>
</organism>
<evidence type="ECO:0000256" key="1">
    <source>
        <dbReference type="SAM" id="MobiDB-lite"/>
    </source>
</evidence>
<feature type="compositionally biased region" description="Basic and acidic residues" evidence="1">
    <location>
        <begin position="197"/>
        <end position="207"/>
    </location>
</feature>
<feature type="compositionally biased region" description="Basic and acidic residues" evidence="1">
    <location>
        <begin position="65"/>
        <end position="76"/>
    </location>
</feature>